<dbReference type="Gene3D" id="3.40.50.300">
    <property type="entry name" value="P-loop containing nucleotide triphosphate hydrolases"/>
    <property type="match status" value="2"/>
</dbReference>
<accession>A0AAW5HUW0</accession>
<dbReference type="InterPro" id="IPR041685">
    <property type="entry name" value="AAA_GajA/Old/RecF-like"/>
</dbReference>
<protein>
    <submittedName>
        <fullName evidence="4">AAA family ATPase</fullName>
    </submittedName>
</protein>
<evidence type="ECO:0000256" key="1">
    <source>
        <dbReference type="SAM" id="Coils"/>
    </source>
</evidence>
<keyword evidence="1" id="KW-0175">Coiled coil</keyword>
<dbReference type="RefSeq" id="WP_252931036.1">
    <property type="nucleotide sequence ID" value="NZ_JAEUWV010000003.1"/>
</dbReference>
<evidence type="ECO:0000259" key="3">
    <source>
        <dbReference type="Pfam" id="PF13175"/>
    </source>
</evidence>
<dbReference type="EMBL" id="JAEUWV010000003">
    <property type="protein sequence ID" value="MCO6394043.1"/>
    <property type="molecule type" value="Genomic_DNA"/>
</dbReference>
<dbReference type="SUPFAM" id="SSF52540">
    <property type="entry name" value="P-loop containing nucleoside triphosphate hydrolases"/>
    <property type="match status" value="1"/>
</dbReference>
<feature type="compositionally biased region" description="Basic and acidic residues" evidence="2">
    <location>
        <begin position="617"/>
        <end position="626"/>
    </location>
</feature>
<feature type="coiled-coil region" evidence="1">
    <location>
        <begin position="647"/>
        <end position="724"/>
    </location>
</feature>
<name>A0AAW5HUW0_9CORY</name>
<feature type="region of interest" description="Disordered" evidence="2">
    <location>
        <begin position="617"/>
        <end position="637"/>
    </location>
</feature>
<feature type="coiled-coil region" evidence="1">
    <location>
        <begin position="197"/>
        <end position="255"/>
    </location>
</feature>
<evidence type="ECO:0000313" key="5">
    <source>
        <dbReference type="Proteomes" id="UP001205920"/>
    </source>
</evidence>
<comment type="caution">
    <text evidence="4">The sequence shown here is derived from an EMBL/GenBank/DDBJ whole genome shotgun (WGS) entry which is preliminary data.</text>
</comment>
<evidence type="ECO:0000256" key="2">
    <source>
        <dbReference type="SAM" id="MobiDB-lite"/>
    </source>
</evidence>
<organism evidence="4 5">
    <name type="scientific">Corynebacterium lipophilum</name>
    <dbReference type="NCBI Taxonomy" id="2804918"/>
    <lineage>
        <taxon>Bacteria</taxon>
        <taxon>Bacillati</taxon>
        <taxon>Actinomycetota</taxon>
        <taxon>Actinomycetes</taxon>
        <taxon>Mycobacteriales</taxon>
        <taxon>Corynebacteriaceae</taxon>
        <taxon>Corynebacterium</taxon>
    </lineage>
</organism>
<evidence type="ECO:0000313" key="4">
    <source>
        <dbReference type="EMBL" id="MCO6394043.1"/>
    </source>
</evidence>
<dbReference type="Proteomes" id="UP001205920">
    <property type="component" value="Unassembled WGS sequence"/>
</dbReference>
<feature type="domain" description="Endonuclease GajA/Old nuclease/RecF-like AAA" evidence="3">
    <location>
        <begin position="1"/>
        <end position="374"/>
    </location>
</feature>
<feature type="coiled-coil region" evidence="1">
    <location>
        <begin position="283"/>
        <end position="385"/>
    </location>
</feature>
<dbReference type="InterPro" id="IPR027417">
    <property type="entry name" value="P-loop_NTPase"/>
</dbReference>
<reference evidence="4 5" key="1">
    <citation type="submission" date="2021-01" db="EMBL/GenBank/DDBJ databases">
        <title>Identification and Characterization of Corynebacterium sp.</title>
        <authorList>
            <person name="Luo Q."/>
            <person name="Qu P."/>
            <person name="Chen Q."/>
        </authorList>
    </citation>
    <scope>NUCLEOTIDE SEQUENCE [LARGE SCALE GENOMIC DNA]</scope>
    <source>
        <strain evidence="4 5">MC-18</strain>
    </source>
</reference>
<sequence>MRIHSITIENFRGIQRLELRDLPDTGVIVIHGNNEAGKSTILDALTTVLNERHTAGGKKIGVLTPIGRDVSPAVRLEATVGDYSFTIAKQWGKGKYSELNITRPQLRQYTGREADDELARILAENLDQELASTLFLRQGQFAAGISAAGIPSVVRTLDGDAGLSAEESAYDDTALMQRVSDEYAAFFTPTGRPRGEYDKLRKAAEDARQQHEELVNQKRKFDDEVVEVERLQQQMQQIQDELPQAQQNLQAQQVAAKHAEEVVAQRQAAQEAVKYAELTAQRAAQDVENRKKLEQRLAQLREQHVALEKERDLAQQANDEEAVTIASLTDALKRHRTELAKARENARRTRAMREYALCQQELSELQVVLDQIESAQTEYQKLVSESPVRPITDVDVTRAEEAASEVKIQRTIRAAATAKLTVRAEDATFVHDDAPTHVDGEHTIELFDATTLQFGEFHLTYRAGANSVGEHGAVEAAERALEEALAELGCEDVAEVRAKRDEHRAFVQGVEDAKRRREDILAGRDLSALQERHVRLQKLRAEHAATLGEDPTALEREAAEQEFETAEAALQTAQHDAEVAAAALEPHRERKAQKALLVLETKLSTHEEAVQNAKEELRADQEHATSEELDAAQQAAAESLSAARATLDEMTAAAQDANVDMAQALLESAQTRLVNLQDRYTAADKRIAELKSYFEMASGIAEKVDRAEAVLDAAESEYHRTKRRADATKLLYDTLQRYREEANARYAAPFAAALEGYAGALFGRDVEFELDDQLQITRRNAAGVSLPIEELSGGAQEQLALLTRFAIAELVARDGTSPVPVVIDDALGATDPHRLQLMNALFNRVGKHAQVIVLTCYPNRYDGVASDNRYEIEQLKTN</sequence>
<dbReference type="Pfam" id="PF13175">
    <property type="entry name" value="AAA_15"/>
    <property type="match status" value="1"/>
</dbReference>
<proteinExistence type="predicted"/>
<gene>
    <name evidence="4" type="ORF">JMN37_03440</name>
</gene>
<keyword evidence="5" id="KW-1185">Reference proteome</keyword>
<dbReference type="AlphaFoldDB" id="A0AAW5HUW0"/>
<dbReference type="PANTHER" id="PTHR41259">
    <property type="entry name" value="DOUBLE-STRAND BREAK REPAIR RAD50 ATPASE, PUTATIVE-RELATED"/>
    <property type="match status" value="1"/>
</dbReference>
<dbReference type="PANTHER" id="PTHR41259:SF1">
    <property type="entry name" value="DOUBLE-STRAND BREAK REPAIR RAD50 ATPASE, PUTATIVE-RELATED"/>
    <property type="match status" value="1"/>
</dbReference>